<dbReference type="PANTHER" id="PTHR30404:SF0">
    <property type="entry name" value="N-ACETYLMURAMOYL-L-ALANINE AMIDASE AMIC"/>
    <property type="match status" value="1"/>
</dbReference>
<dbReference type="PANTHER" id="PTHR30404">
    <property type="entry name" value="N-ACETYLMURAMOYL-L-ALANINE AMIDASE"/>
    <property type="match status" value="1"/>
</dbReference>
<keyword evidence="1" id="KW-0378">Hydrolase</keyword>
<dbReference type="GO" id="GO:0030288">
    <property type="term" value="C:outer membrane-bounded periplasmic space"/>
    <property type="evidence" value="ECO:0007669"/>
    <property type="project" value="TreeGrafter"/>
</dbReference>
<dbReference type="InterPro" id="IPR002508">
    <property type="entry name" value="MurNAc-LAA_cat"/>
</dbReference>
<dbReference type="RefSeq" id="WP_101640773.1">
    <property type="nucleotide sequence ID" value="NZ_PGUY01000017.1"/>
</dbReference>
<gene>
    <name evidence="3" type="ORF">CUU66_06005</name>
</gene>
<proteinExistence type="predicted"/>
<name>A0A2N5M8N3_9BACI</name>
<sequence length="253" mass="27248">MMKIFIDPGHGGTDPGAAGNGLQEKNITLSIASRLRDILLNEYSDVSIMMSRTADTTVSLTERTNAGNLWGADFYLSIHINSGGGTGYEDYIYPGSGAPASTYQRVIHEEVMKVVAFSDRGMKSANFHVLRETQMPALLTENGFIDHVHDAAKLENSPFIENIARGHVNGIARAFSLEKKTTTLYKVQIGAFSSKNNADVLAADAEAKGYDAYTAFDGGCYKVQIGAFSSKENADALAERASLAGFDAIVVVY</sequence>
<dbReference type="SUPFAM" id="SSF110997">
    <property type="entry name" value="Sporulation related repeat"/>
    <property type="match status" value="1"/>
</dbReference>
<dbReference type="SMART" id="SM00646">
    <property type="entry name" value="Ami_3"/>
    <property type="match status" value="1"/>
</dbReference>
<dbReference type="PROSITE" id="PS51724">
    <property type="entry name" value="SPOR"/>
    <property type="match status" value="1"/>
</dbReference>
<keyword evidence="4" id="KW-1185">Reference proteome</keyword>
<reference evidence="3 4" key="1">
    <citation type="submission" date="2017-11" db="EMBL/GenBank/DDBJ databases">
        <title>Comparitive Functional Genomics of Dry Heat Resistant strains isolated from the Viking Spacecraft.</title>
        <authorList>
            <person name="Seuylemezian A."/>
            <person name="Cooper K."/>
            <person name="Vaishampayan P."/>
        </authorList>
    </citation>
    <scope>NUCLEOTIDE SEQUENCE [LARGE SCALE GENOMIC DNA]</scope>
    <source>
        <strain evidence="3 4">V1-29</strain>
    </source>
</reference>
<dbReference type="GO" id="GO:0042834">
    <property type="term" value="F:peptidoglycan binding"/>
    <property type="evidence" value="ECO:0007669"/>
    <property type="project" value="InterPro"/>
</dbReference>
<evidence type="ECO:0000256" key="1">
    <source>
        <dbReference type="ARBA" id="ARBA00022801"/>
    </source>
</evidence>
<organism evidence="3 4">
    <name type="scientific">Peribacillus deserti</name>
    <dbReference type="NCBI Taxonomy" id="673318"/>
    <lineage>
        <taxon>Bacteria</taxon>
        <taxon>Bacillati</taxon>
        <taxon>Bacillota</taxon>
        <taxon>Bacilli</taxon>
        <taxon>Bacillales</taxon>
        <taxon>Bacillaceae</taxon>
        <taxon>Peribacillus</taxon>
    </lineage>
</organism>
<dbReference type="GO" id="GO:0008745">
    <property type="term" value="F:N-acetylmuramoyl-L-alanine amidase activity"/>
    <property type="evidence" value="ECO:0007669"/>
    <property type="project" value="InterPro"/>
</dbReference>
<dbReference type="OrthoDB" id="9763643at2"/>
<evidence type="ECO:0000259" key="2">
    <source>
        <dbReference type="PROSITE" id="PS51724"/>
    </source>
</evidence>
<evidence type="ECO:0000313" key="3">
    <source>
        <dbReference type="EMBL" id="PLT30707.1"/>
    </source>
</evidence>
<dbReference type="EMBL" id="PGUY01000017">
    <property type="protein sequence ID" value="PLT30707.1"/>
    <property type="molecule type" value="Genomic_DNA"/>
</dbReference>
<dbReference type="InterPro" id="IPR050695">
    <property type="entry name" value="N-acetylmuramoyl_amidase_3"/>
</dbReference>
<dbReference type="CDD" id="cd02696">
    <property type="entry name" value="MurNAc-LAA"/>
    <property type="match status" value="1"/>
</dbReference>
<dbReference type="Gene3D" id="3.30.70.1070">
    <property type="entry name" value="Sporulation related repeat"/>
    <property type="match status" value="1"/>
</dbReference>
<dbReference type="InterPro" id="IPR036680">
    <property type="entry name" value="SPOR-like_sf"/>
</dbReference>
<dbReference type="GO" id="GO:0009253">
    <property type="term" value="P:peptidoglycan catabolic process"/>
    <property type="evidence" value="ECO:0007669"/>
    <property type="project" value="InterPro"/>
</dbReference>
<protein>
    <submittedName>
        <fullName evidence="3">N-acetylmuramoyl-L-alanine amidase</fullName>
    </submittedName>
</protein>
<dbReference type="InterPro" id="IPR007730">
    <property type="entry name" value="SPOR-like_dom"/>
</dbReference>
<accession>A0A2N5M8N3</accession>
<dbReference type="Proteomes" id="UP000234748">
    <property type="component" value="Unassembled WGS sequence"/>
</dbReference>
<dbReference type="Gene3D" id="3.40.630.40">
    <property type="entry name" value="Zn-dependent exopeptidases"/>
    <property type="match status" value="1"/>
</dbReference>
<dbReference type="AlphaFoldDB" id="A0A2N5M8N3"/>
<evidence type="ECO:0000313" key="4">
    <source>
        <dbReference type="Proteomes" id="UP000234748"/>
    </source>
</evidence>
<feature type="domain" description="SPOR" evidence="2">
    <location>
        <begin position="179"/>
        <end position="253"/>
    </location>
</feature>
<dbReference type="SUPFAM" id="SSF53187">
    <property type="entry name" value="Zn-dependent exopeptidases"/>
    <property type="match status" value="1"/>
</dbReference>
<dbReference type="Pfam" id="PF01520">
    <property type="entry name" value="Amidase_3"/>
    <property type="match status" value="1"/>
</dbReference>
<dbReference type="Pfam" id="PF05036">
    <property type="entry name" value="SPOR"/>
    <property type="match status" value="1"/>
</dbReference>
<comment type="caution">
    <text evidence="3">The sequence shown here is derived from an EMBL/GenBank/DDBJ whole genome shotgun (WGS) entry which is preliminary data.</text>
</comment>